<comment type="caution">
    <text evidence="4">The sequence shown here is derived from an EMBL/GenBank/DDBJ whole genome shotgun (WGS) entry which is preliminary data.</text>
</comment>
<evidence type="ECO:0000256" key="2">
    <source>
        <dbReference type="SAM" id="SignalP"/>
    </source>
</evidence>
<dbReference type="SMART" id="SM00637">
    <property type="entry name" value="CBD_II"/>
    <property type="match status" value="1"/>
</dbReference>
<feature type="region of interest" description="Disordered" evidence="1">
    <location>
        <begin position="136"/>
        <end position="159"/>
    </location>
</feature>
<dbReference type="EMBL" id="RSEB01000004">
    <property type="protein sequence ID" value="RRR98223.1"/>
    <property type="molecule type" value="Genomic_DNA"/>
</dbReference>
<dbReference type="GO" id="GO:0030247">
    <property type="term" value="F:polysaccharide binding"/>
    <property type="evidence" value="ECO:0007669"/>
    <property type="project" value="UniProtKB-UniRule"/>
</dbReference>
<keyword evidence="5" id="KW-1185">Reference proteome</keyword>
<evidence type="ECO:0000313" key="5">
    <source>
        <dbReference type="Proteomes" id="UP000277256"/>
    </source>
</evidence>
<reference evidence="4 5" key="1">
    <citation type="submission" date="2018-12" db="EMBL/GenBank/DDBJ databases">
        <title>Glycomyces sp. YIM 121974 draft genome.</title>
        <authorList>
            <person name="Li Q."/>
        </authorList>
    </citation>
    <scope>NUCLEOTIDE SEQUENCE [LARGE SCALE GENOMIC DNA]</scope>
    <source>
        <strain evidence="4 5">YIM 121974</strain>
    </source>
</reference>
<proteinExistence type="predicted"/>
<evidence type="ECO:0000313" key="4">
    <source>
        <dbReference type="EMBL" id="RRR98223.1"/>
    </source>
</evidence>
<evidence type="ECO:0000259" key="3">
    <source>
        <dbReference type="PROSITE" id="PS51173"/>
    </source>
</evidence>
<dbReference type="SUPFAM" id="SSF49384">
    <property type="entry name" value="Carbohydrate-binding domain"/>
    <property type="match status" value="1"/>
</dbReference>
<organism evidence="4 5">
    <name type="scientific">Glycomyces terrestris</name>
    <dbReference type="NCBI Taxonomy" id="2493553"/>
    <lineage>
        <taxon>Bacteria</taxon>
        <taxon>Bacillati</taxon>
        <taxon>Actinomycetota</taxon>
        <taxon>Actinomycetes</taxon>
        <taxon>Glycomycetales</taxon>
        <taxon>Glycomycetaceae</taxon>
        <taxon>Glycomyces</taxon>
    </lineage>
</organism>
<dbReference type="AlphaFoldDB" id="A0A426UVF0"/>
<feature type="signal peptide" evidence="2">
    <location>
        <begin position="1"/>
        <end position="36"/>
    </location>
</feature>
<accession>A0A426UVF0</accession>
<feature type="domain" description="CBM2" evidence="3">
    <location>
        <begin position="33"/>
        <end position="142"/>
    </location>
</feature>
<gene>
    <name evidence="4" type="ORF">EIW28_15000</name>
</gene>
<protein>
    <recommendedName>
        <fullName evidence="3">CBM2 domain-containing protein</fullName>
    </recommendedName>
</protein>
<dbReference type="Proteomes" id="UP000277256">
    <property type="component" value="Unassembled WGS sequence"/>
</dbReference>
<dbReference type="GO" id="GO:0005975">
    <property type="term" value="P:carbohydrate metabolic process"/>
    <property type="evidence" value="ECO:0007669"/>
    <property type="project" value="InterPro"/>
</dbReference>
<dbReference type="InterPro" id="IPR008965">
    <property type="entry name" value="CBM2/CBM3_carb-bd_dom_sf"/>
</dbReference>
<evidence type="ECO:0000256" key="1">
    <source>
        <dbReference type="SAM" id="MobiDB-lite"/>
    </source>
</evidence>
<dbReference type="GO" id="GO:0004553">
    <property type="term" value="F:hydrolase activity, hydrolyzing O-glycosyl compounds"/>
    <property type="evidence" value="ECO:0007669"/>
    <property type="project" value="InterPro"/>
</dbReference>
<feature type="chain" id="PRO_5038667190" description="CBM2 domain-containing protein" evidence="2">
    <location>
        <begin position="37"/>
        <end position="159"/>
    </location>
</feature>
<keyword evidence="2" id="KW-0732">Signal</keyword>
<dbReference type="Pfam" id="PF00553">
    <property type="entry name" value="CBM_2"/>
    <property type="match status" value="1"/>
</dbReference>
<dbReference type="InterPro" id="IPR012291">
    <property type="entry name" value="CBM2_carb-bd_dom_sf"/>
</dbReference>
<name>A0A426UVF0_9ACTN</name>
<sequence>MHQKPLRSARLRLATVAVASFATLAAGLAGAASAQAAQGCEVDYFVEHQWPGGFTATVTVRNLGEPVDGWDVEWVWPEGQSVSHGWNAAFTTTGEQVNAGNLSYNRTIATGGSVSFGFNGTWAGVNREPFAFQLNGHTCDGTVGEPTTDPTPSSPAGDL</sequence>
<dbReference type="OrthoDB" id="3401948at2"/>
<dbReference type="PROSITE" id="PS51173">
    <property type="entry name" value="CBM2"/>
    <property type="match status" value="1"/>
</dbReference>
<dbReference type="RefSeq" id="WP_125248532.1">
    <property type="nucleotide sequence ID" value="NZ_RSEB01000004.1"/>
</dbReference>
<dbReference type="InterPro" id="IPR001919">
    <property type="entry name" value="CBD2"/>
</dbReference>
<dbReference type="Gene3D" id="2.60.40.290">
    <property type="match status" value="1"/>
</dbReference>